<gene>
    <name evidence="1" type="ORF">Chro_0844</name>
</gene>
<reference evidence="1" key="1">
    <citation type="submission" date="2012-06" db="EMBL/GenBank/DDBJ databases">
        <title>Finished chromosome of genome of Chroococcidiopsis thermalis PCC 7203.</title>
        <authorList>
            <consortium name="US DOE Joint Genome Institute"/>
            <person name="Gugger M."/>
            <person name="Coursin T."/>
            <person name="Rippka R."/>
            <person name="Tandeau De Marsac N."/>
            <person name="Huntemann M."/>
            <person name="Wei C.-L."/>
            <person name="Han J."/>
            <person name="Detter J.C."/>
            <person name="Han C."/>
            <person name="Tapia R."/>
            <person name="Davenport K."/>
            <person name="Daligault H."/>
            <person name="Erkkila T."/>
            <person name="Gu W."/>
            <person name="Munk A.C.C."/>
            <person name="Teshima H."/>
            <person name="Xu Y."/>
            <person name="Chain P."/>
            <person name="Chen A."/>
            <person name="Krypides N."/>
            <person name="Mavromatis K."/>
            <person name="Markowitz V."/>
            <person name="Szeto E."/>
            <person name="Ivanova N."/>
            <person name="Mikhailova N."/>
            <person name="Ovchinnikova G."/>
            <person name="Pagani I."/>
            <person name="Pati A."/>
            <person name="Goodwin L."/>
            <person name="Peters L."/>
            <person name="Pitluck S."/>
            <person name="Woyke T."/>
            <person name="Kerfeld C."/>
        </authorList>
    </citation>
    <scope>NUCLEOTIDE SEQUENCE [LARGE SCALE GENOMIC DNA]</scope>
    <source>
        <strain evidence="1">PCC 7203</strain>
    </source>
</reference>
<dbReference type="HOGENOM" id="CLU_2914067_0_0_3"/>
<dbReference type="Proteomes" id="UP000010384">
    <property type="component" value="Chromosome"/>
</dbReference>
<dbReference type="EMBL" id="CP003597">
    <property type="protein sequence ID" value="AFY86386.1"/>
    <property type="molecule type" value="Genomic_DNA"/>
</dbReference>
<sequence>MLDIEITIMGEASFVPTNNSAVASHQSQQYPSEPCLQVTIFVSPKLVVKKTHAEVQLPELN</sequence>
<name>K9TW40_CHRTP</name>
<keyword evidence="2" id="KW-1185">Reference proteome</keyword>
<evidence type="ECO:0000313" key="2">
    <source>
        <dbReference type="Proteomes" id="UP000010384"/>
    </source>
</evidence>
<dbReference type="KEGG" id="cthe:Chro_0844"/>
<protein>
    <submittedName>
        <fullName evidence="1">Uncharacterized protein</fullName>
    </submittedName>
</protein>
<evidence type="ECO:0000313" key="1">
    <source>
        <dbReference type="EMBL" id="AFY86386.1"/>
    </source>
</evidence>
<proteinExistence type="predicted"/>
<dbReference type="RefSeq" id="WP_015152936.1">
    <property type="nucleotide sequence ID" value="NC_019695.1"/>
</dbReference>
<accession>K9TW40</accession>
<dbReference type="AlphaFoldDB" id="K9TW40"/>
<dbReference type="InParanoid" id="K9TW40"/>
<organism evidence="1 2">
    <name type="scientific">Chroococcidiopsis thermalis (strain PCC 7203)</name>
    <dbReference type="NCBI Taxonomy" id="251229"/>
    <lineage>
        <taxon>Bacteria</taxon>
        <taxon>Bacillati</taxon>
        <taxon>Cyanobacteriota</taxon>
        <taxon>Cyanophyceae</taxon>
        <taxon>Chroococcidiopsidales</taxon>
        <taxon>Chroococcidiopsidaceae</taxon>
        <taxon>Chroococcidiopsis</taxon>
    </lineage>
</organism>